<dbReference type="EMBL" id="LRBG01000022">
    <property type="protein sequence ID" value="KXU86466.1"/>
    <property type="molecule type" value="Genomic_DNA"/>
</dbReference>
<comment type="caution">
    <text evidence="1">The sequence shown here is derived from an EMBL/GenBank/DDBJ whole genome shotgun (WGS) entry which is preliminary data.</text>
</comment>
<reference evidence="1 2" key="1">
    <citation type="journal article" date="2015" name="Int. J. Syst. Evol. Microbiol.">
        <title>Burkholderia monticola sp. nov., isolated from mountain soil.</title>
        <authorList>
            <person name="Baek I."/>
            <person name="Seo B."/>
            <person name="Lee I."/>
            <person name="Yi H."/>
            <person name="Chun J."/>
        </authorList>
    </citation>
    <scope>NUCLEOTIDE SEQUENCE [LARGE SCALE GENOMIC DNA]</scope>
    <source>
        <strain evidence="1 2">JC2948</strain>
    </source>
</reference>
<protein>
    <submittedName>
        <fullName evidence="1">Uncharacterized protein</fullName>
    </submittedName>
</protein>
<name>A0A149PNJ8_9BURK</name>
<dbReference type="RefSeq" id="WP_062129755.1">
    <property type="nucleotide sequence ID" value="NZ_LRBG01000022.1"/>
</dbReference>
<gene>
    <name evidence="1" type="ORF">CI15_18680</name>
</gene>
<keyword evidence="2" id="KW-1185">Reference proteome</keyword>
<proteinExistence type="predicted"/>
<sequence length="60" mass="6635">MLDNNTTKAIIKQHLPRFLSRPQIGMAQCMGPSTVAKFSNGLIIEDALRKIDAALKVVLR</sequence>
<evidence type="ECO:0000313" key="1">
    <source>
        <dbReference type="EMBL" id="KXU86466.1"/>
    </source>
</evidence>
<organism evidence="1 2">
    <name type="scientific">Paraburkholderia monticola</name>
    <dbReference type="NCBI Taxonomy" id="1399968"/>
    <lineage>
        <taxon>Bacteria</taxon>
        <taxon>Pseudomonadati</taxon>
        <taxon>Pseudomonadota</taxon>
        <taxon>Betaproteobacteria</taxon>
        <taxon>Burkholderiales</taxon>
        <taxon>Burkholderiaceae</taxon>
        <taxon>Paraburkholderia</taxon>
    </lineage>
</organism>
<dbReference type="AlphaFoldDB" id="A0A149PNJ8"/>
<accession>A0A149PNJ8</accession>
<dbReference type="Proteomes" id="UP000075613">
    <property type="component" value="Unassembled WGS sequence"/>
</dbReference>
<evidence type="ECO:0000313" key="2">
    <source>
        <dbReference type="Proteomes" id="UP000075613"/>
    </source>
</evidence>